<organism evidence="1 2">
    <name type="scientific">Entomospira entomophila</name>
    <dbReference type="NCBI Taxonomy" id="2719988"/>
    <lineage>
        <taxon>Bacteria</taxon>
        <taxon>Pseudomonadati</taxon>
        <taxon>Spirochaetota</taxon>
        <taxon>Spirochaetia</taxon>
        <taxon>Spirochaetales</taxon>
        <taxon>Spirochaetaceae</taxon>
        <taxon>Entomospira</taxon>
    </lineage>
</organism>
<dbReference type="RefSeq" id="WP_167700020.1">
    <property type="nucleotide sequence ID" value="NZ_CP118174.1"/>
</dbReference>
<dbReference type="Proteomes" id="UP000711995">
    <property type="component" value="Unassembled WGS sequence"/>
</dbReference>
<name>A0A968G9R3_9SPIO</name>
<comment type="caution">
    <text evidence="1">The sequence shown here is derived from an EMBL/GenBank/DDBJ whole genome shotgun (WGS) entry which is preliminary data.</text>
</comment>
<dbReference type="Gene3D" id="3.10.450.50">
    <property type="match status" value="1"/>
</dbReference>
<keyword evidence="2" id="KW-1185">Reference proteome</keyword>
<gene>
    <name evidence="1" type="ORF">HCT14_02680</name>
</gene>
<sequence length="145" mass="16696">MHKKFYMLSVLFVLVGIFSSCRGVVGLIDTPEGVANKFLVDLYHLSFESIPSFATDQALMQAALMEGYADSFSKEERARHLHSEVMVKEVVIQDETKAQAEYTITFGDGQVIQNRLILEKRDRQWWVIAFHKPIMTPMIYQYLTT</sequence>
<evidence type="ECO:0000313" key="2">
    <source>
        <dbReference type="Proteomes" id="UP000711995"/>
    </source>
</evidence>
<accession>A0A968G9R3</accession>
<reference evidence="1 2" key="1">
    <citation type="submission" date="2020-03" db="EMBL/GenBank/DDBJ databases">
        <title>Spirochaetal bacteria isolated from arthropods constitute a novel genus Entomospira genus novum within the order Spirochaetales.</title>
        <authorList>
            <person name="Grana-Miraglia L."/>
            <person name="Sikutova S."/>
            <person name="Fingerle V."/>
            <person name="Sing A."/>
            <person name="Castillo-Ramirez S."/>
            <person name="Margos G."/>
            <person name="Rudolf I."/>
        </authorList>
    </citation>
    <scope>NUCLEOTIDE SEQUENCE [LARGE SCALE GENOMIC DNA]</scope>
    <source>
        <strain evidence="1 2">BR193</strain>
    </source>
</reference>
<dbReference type="EMBL" id="JAATLJ010000001">
    <property type="protein sequence ID" value="NIZ40420.1"/>
    <property type="molecule type" value="Genomic_DNA"/>
</dbReference>
<evidence type="ECO:0000313" key="1">
    <source>
        <dbReference type="EMBL" id="NIZ40420.1"/>
    </source>
</evidence>
<protein>
    <recommendedName>
        <fullName evidence="3">DUF4878 domain-containing protein</fullName>
    </recommendedName>
</protein>
<dbReference type="AlphaFoldDB" id="A0A968G9R3"/>
<dbReference type="PROSITE" id="PS51257">
    <property type="entry name" value="PROKAR_LIPOPROTEIN"/>
    <property type="match status" value="1"/>
</dbReference>
<proteinExistence type="predicted"/>
<evidence type="ECO:0008006" key="3">
    <source>
        <dbReference type="Google" id="ProtNLM"/>
    </source>
</evidence>